<name>A0ABW3CGJ1_9ACTN</name>
<comment type="caution">
    <text evidence="2">The sequence shown here is derived from an EMBL/GenBank/DDBJ whole genome shotgun (WGS) entry which is preliminary data.</text>
</comment>
<sequence length="213" mass="23439">FRSTGQPIPFTERRVSGLSIGVPGVVSTWEQALSKYGRMPLKKVLGPATELARDGFVVDPEYQRRTEQNLDILRDFTSSRDQFLVDGEAPKEGTVFRNPNLARTYDILAKQGPDAFYNGPIAEAIAGTVQNPPKVPGSTRNVRSGEMTVGDLKDYEALEVAPTKVDYRGTEVYGMRPPSSGGTTVGEFLNIVEGYDLKSMPREQALHRMIEAS</sequence>
<dbReference type="PANTHER" id="PTHR43199">
    <property type="entry name" value="GLUTATHIONE HYDROLASE"/>
    <property type="match status" value="1"/>
</dbReference>
<dbReference type="Gene3D" id="1.10.246.130">
    <property type="match status" value="1"/>
</dbReference>
<feature type="non-terminal residue" evidence="2">
    <location>
        <position position="213"/>
    </location>
</feature>
<gene>
    <name evidence="2" type="ORF">ACFQ07_11530</name>
</gene>
<evidence type="ECO:0000256" key="1">
    <source>
        <dbReference type="ARBA" id="ARBA00009381"/>
    </source>
</evidence>
<dbReference type="InterPro" id="IPR029055">
    <property type="entry name" value="Ntn_hydrolases_N"/>
</dbReference>
<dbReference type="EC" id="2.3.2.2" evidence="2"/>
<organism evidence="2 3">
    <name type="scientific">Actinomadura adrarensis</name>
    <dbReference type="NCBI Taxonomy" id="1819600"/>
    <lineage>
        <taxon>Bacteria</taxon>
        <taxon>Bacillati</taxon>
        <taxon>Actinomycetota</taxon>
        <taxon>Actinomycetes</taxon>
        <taxon>Streptosporangiales</taxon>
        <taxon>Thermomonosporaceae</taxon>
        <taxon>Actinomadura</taxon>
    </lineage>
</organism>
<dbReference type="EMBL" id="JBHTIR010001696">
    <property type="protein sequence ID" value="MFD0852862.1"/>
    <property type="molecule type" value="Genomic_DNA"/>
</dbReference>
<protein>
    <submittedName>
        <fullName evidence="2">Gamma-glutamyltransferase</fullName>
        <ecNumber evidence="2">2.3.2.2</ecNumber>
    </submittedName>
</protein>
<keyword evidence="2" id="KW-0012">Acyltransferase</keyword>
<proteinExistence type="inferred from homology"/>
<keyword evidence="2" id="KW-0808">Transferase</keyword>
<dbReference type="SUPFAM" id="SSF56235">
    <property type="entry name" value="N-terminal nucleophile aminohydrolases (Ntn hydrolases)"/>
    <property type="match status" value="1"/>
</dbReference>
<evidence type="ECO:0000313" key="2">
    <source>
        <dbReference type="EMBL" id="MFD0852862.1"/>
    </source>
</evidence>
<dbReference type="PANTHER" id="PTHR43199:SF1">
    <property type="entry name" value="GLUTATHIONE HYDROLASE PROENZYME"/>
    <property type="match status" value="1"/>
</dbReference>
<evidence type="ECO:0000313" key="3">
    <source>
        <dbReference type="Proteomes" id="UP001597083"/>
    </source>
</evidence>
<keyword evidence="3" id="KW-1185">Reference proteome</keyword>
<feature type="non-terminal residue" evidence="2">
    <location>
        <position position="1"/>
    </location>
</feature>
<comment type="similarity">
    <text evidence="1">Belongs to the gamma-glutamyltransferase family.</text>
</comment>
<dbReference type="InterPro" id="IPR051792">
    <property type="entry name" value="GGT_bact"/>
</dbReference>
<reference evidence="3" key="1">
    <citation type="journal article" date="2019" name="Int. J. Syst. Evol. Microbiol.">
        <title>The Global Catalogue of Microorganisms (GCM) 10K type strain sequencing project: providing services to taxonomists for standard genome sequencing and annotation.</title>
        <authorList>
            <consortium name="The Broad Institute Genomics Platform"/>
            <consortium name="The Broad Institute Genome Sequencing Center for Infectious Disease"/>
            <person name="Wu L."/>
            <person name="Ma J."/>
        </authorList>
    </citation>
    <scope>NUCLEOTIDE SEQUENCE [LARGE SCALE GENOMIC DNA]</scope>
    <source>
        <strain evidence="3">JCM 31696</strain>
    </source>
</reference>
<dbReference type="PRINTS" id="PR01210">
    <property type="entry name" value="GGTRANSPTASE"/>
</dbReference>
<dbReference type="Pfam" id="PF01019">
    <property type="entry name" value="G_glu_transpept"/>
    <property type="match status" value="1"/>
</dbReference>
<accession>A0ABW3CGJ1</accession>
<dbReference type="Proteomes" id="UP001597083">
    <property type="component" value="Unassembled WGS sequence"/>
</dbReference>
<dbReference type="InterPro" id="IPR043138">
    <property type="entry name" value="GGT_lsub"/>
</dbReference>
<dbReference type="GO" id="GO:0103068">
    <property type="term" value="F:leukotriene C4 gamma-glutamyl transferase activity"/>
    <property type="evidence" value="ECO:0007669"/>
    <property type="project" value="UniProtKB-EC"/>
</dbReference>